<evidence type="ECO:0000313" key="2">
    <source>
        <dbReference type="EMBL" id="CUQ22659.1"/>
    </source>
</evidence>
<dbReference type="AlphaFoldDB" id="A0A174UUK5"/>
<keyword evidence="1" id="KW-0732">Signal</keyword>
<evidence type="ECO:0000256" key="1">
    <source>
        <dbReference type="SAM" id="SignalP"/>
    </source>
</evidence>
<dbReference type="PROSITE" id="PS51257">
    <property type="entry name" value="PROKAR_LIPOPROTEIN"/>
    <property type="match status" value="1"/>
</dbReference>
<accession>A0A174UUK5</accession>
<dbReference type="Proteomes" id="UP000095576">
    <property type="component" value="Unassembled WGS sequence"/>
</dbReference>
<proteinExistence type="predicted"/>
<feature type="signal peptide" evidence="1">
    <location>
        <begin position="1"/>
        <end position="23"/>
    </location>
</feature>
<dbReference type="EMBL" id="CZAP01000032">
    <property type="protein sequence ID" value="CUQ22659.1"/>
    <property type="molecule type" value="Genomic_DNA"/>
</dbReference>
<evidence type="ECO:0000313" key="3">
    <source>
        <dbReference type="Proteomes" id="UP000095576"/>
    </source>
</evidence>
<name>A0A174UUK5_BACT4</name>
<feature type="chain" id="PRO_5008035099" evidence="1">
    <location>
        <begin position="24"/>
        <end position="980"/>
    </location>
</feature>
<dbReference type="RefSeq" id="WP_055301245.1">
    <property type="nucleotide sequence ID" value="NZ_CZAP01000032.1"/>
</dbReference>
<sequence>MKKKIIRVMFFGALALATGASFVGCKDYDDDIDAVNARVDGIEKTLSELQAQLGGYVKSVDYNSSTGVLTVVGGNNETFNLPMPKDMPEYTLEVTKDGKITLKKGGDVAGSGTIEIPEIPDIPAAFDPALLTVGEDGYIYYNKKKTEVKLPAEYTATSSIMAITNEKGDVTGYSITALTKDGKVTNATFSIIDALPLKGLVFRPDCYVDGVPSVKAYNLTYNAWGTGKNYEVSEDGEVFTKDENASYVTPQILAYYHMNPSSVTMAQIETLSFIADDKESYTRATEFAPKVDMEKSGVVTGEDKLNYLKVAMDADAEKIASKEDNEITVFALQAQTNVSDKKEVITSDYASVHKVDLKDVVLKVNIETVEGNEPRNVLVYGQTEARGERTEEYAGKAKEAIENEADFTVPKDKTLNLAERISAYYKEGDKTIELKNVTDLGLKYVYTASNYIKGNPDKTQQNTFINEADAAKGVVNPEYKGEESENTVGREPLIRVQLVTNDAAEKVVAVGWIKTKIKPASKAIEQEVALGTYNYGCATFDKMITYTDMNDVYHAAGLDKTSFHTIYSIVSAGKDGDDNAIATLAKGSTGKVVELGDAEATTSNILEWTVTEEDMAKLISEGTTSISAIVTYHSDVRGDVVITLKANIATPSGTIKNNKAENVWSDDLTYVRADVKEPTGTPVTEFTFDLYKAFMGNIEVEGVDAKNFPSFEELRTNFVFSEIKAVTIGEDKYTFTVENTENLNAEEVTSTLTATLNGKNAPQEIAKIVNTYKGEKYTAVVTYNKENEYAKVLLNQSAYNEKPFTAGIEIIETNECGQNLKLTSGNTFDVKFLRPINAVKVDGAKLQDATTNKATIDMSKLLKFTDWRGEDFLSAPDFFAYYGIDKAKGISIDKDEITTTYGNGTVVSYDQISDKISIDYSCVVYFDANGAITLGNITYSNSGLTVEKEYKLFIPVTVNYTFGSVFTTVELTITPTYDKK</sequence>
<keyword evidence="2" id="KW-0176">Collagen</keyword>
<gene>
    <name evidence="2" type="ORF">ERS852511_04836</name>
</gene>
<protein>
    <submittedName>
        <fullName evidence="2">Collagen triple helix repeat (20 copies)</fullName>
    </submittedName>
</protein>
<reference evidence="2 3" key="1">
    <citation type="submission" date="2015-09" db="EMBL/GenBank/DDBJ databases">
        <authorList>
            <consortium name="Pathogen Informatics"/>
        </authorList>
    </citation>
    <scope>NUCLEOTIDE SEQUENCE [LARGE SCALE GENOMIC DNA]</scope>
    <source>
        <strain evidence="2 3">2789STDY5834899</strain>
    </source>
</reference>
<organism evidence="2 3">
    <name type="scientific">Bacteroides thetaiotaomicron</name>
    <dbReference type="NCBI Taxonomy" id="818"/>
    <lineage>
        <taxon>Bacteria</taxon>
        <taxon>Pseudomonadati</taxon>
        <taxon>Bacteroidota</taxon>
        <taxon>Bacteroidia</taxon>
        <taxon>Bacteroidales</taxon>
        <taxon>Bacteroidaceae</taxon>
        <taxon>Bacteroides</taxon>
    </lineage>
</organism>